<dbReference type="AlphaFoldDB" id="A0A077WAI7"/>
<dbReference type="PANTHER" id="PTHR24096">
    <property type="entry name" value="LONG-CHAIN-FATTY-ACID--COA LIGASE"/>
    <property type="match status" value="1"/>
</dbReference>
<feature type="domain" description="AMP-binding enzyme C-terminal" evidence="4">
    <location>
        <begin position="455"/>
        <end position="528"/>
    </location>
</feature>
<protein>
    <submittedName>
        <fullName evidence="5">Uncharacterized protein</fullName>
    </submittedName>
</protein>
<dbReference type="InterPro" id="IPR000873">
    <property type="entry name" value="AMP-dep_synth/lig_dom"/>
</dbReference>
<dbReference type="Pfam" id="PF13193">
    <property type="entry name" value="AMP-binding_C"/>
    <property type="match status" value="1"/>
</dbReference>
<dbReference type="GO" id="GO:0019748">
    <property type="term" value="P:secondary metabolic process"/>
    <property type="evidence" value="ECO:0007669"/>
    <property type="project" value="TreeGrafter"/>
</dbReference>
<proteinExistence type="inferred from homology"/>
<accession>A0A077WAI7</accession>
<sequence>MNQYLLSSSGVQPSLYYHLFESRAKRYVNDDAPLFIDAADTKSYLSFNQLRSHVREFAAHLIDKGMKQGDIVAICAPGAVSVAMYEQYGLVANANDNNNQIEYPIVMHGVIASGGVAMLVPDALIGQEIAALFKMAKPTMVVTHAKTQLAVHEAIHAFASSLTKTPAMHVDPDANAFLLVTSGSSGPPKLVTVSHRAAIARASVTSSHFFPLMSDGYNHRVLVATRMGGAVQVHNALLAGVQLGLPHYVFQTIDLHTVCRLVERHCITALYHFGWITAQLAHNPLVSTFDMSSLHYWITGGQVVSRHVSNHATRALLSSRKSHAPQLPRVLCNYGSSEAHNIFYYRHAPDGSWQVISQDDVKIKLVDDLGRVLKEPDTVGELCIKSNMNASGYYNNPNATLEAFDDDGFFHTGDLFTSDSHNNLRFVNRKSERIKRFTKDICPRDIEEICMVFSDLIQECRVVGAYDARRCLEIPRLYVILSRDHECDKEIFAKELIQFVNARVPDLEMKLEGGVQFVLSWPLTAAGKMDLFALRKRAQIELLQDQHYQHGVEQQAGGAMIVPVTSSKM</sequence>
<evidence type="ECO:0000259" key="3">
    <source>
        <dbReference type="Pfam" id="PF00501"/>
    </source>
</evidence>
<gene>
    <name evidence="5" type="ORF">LRAMOSA00530</name>
</gene>
<name>A0A077WAI7_9FUNG</name>
<evidence type="ECO:0000313" key="5">
    <source>
        <dbReference type="EMBL" id="CDS03128.1"/>
    </source>
</evidence>
<feature type="domain" description="AMP-dependent synthetase/ligase" evidence="3">
    <location>
        <begin position="99"/>
        <end position="394"/>
    </location>
</feature>
<comment type="similarity">
    <text evidence="1">Belongs to the ATP-dependent AMP-binding enzyme family.</text>
</comment>
<keyword evidence="2" id="KW-0436">Ligase</keyword>
<dbReference type="EMBL" id="LK023313">
    <property type="protein sequence ID" value="CDS03128.1"/>
    <property type="molecule type" value="Genomic_DNA"/>
</dbReference>
<evidence type="ECO:0000256" key="1">
    <source>
        <dbReference type="ARBA" id="ARBA00006432"/>
    </source>
</evidence>
<dbReference type="SUPFAM" id="SSF56801">
    <property type="entry name" value="Acetyl-CoA synthetase-like"/>
    <property type="match status" value="1"/>
</dbReference>
<dbReference type="InterPro" id="IPR042099">
    <property type="entry name" value="ANL_N_sf"/>
</dbReference>
<reference evidence="5" key="1">
    <citation type="journal article" date="2014" name="Genome Announc.">
        <title>De novo whole-genome sequence and genome annotation of Lichtheimia ramosa.</title>
        <authorList>
            <person name="Linde J."/>
            <person name="Schwartze V."/>
            <person name="Binder U."/>
            <person name="Lass-Florl C."/>
            <person name="Voigt K."/>
            <person name="Horn F."/>
        </authorList>
    </citation>
    <scope>NUCLEOTIDE SEQUENCE</scope>
    <source>
        <strain evidence="5">JMRC FSU:6197</strain>
    </source>
</reference>
<dbReference type="GO" id="GO:0016405">
    <property type="term" value="F:CoA-ligase activity"/>
    <property type="evidence" value="ECO:0007669"/>
    <property type="project" value="TreeGrafter"/>
</dbReference>
<evidence type="ECO:0000256" key="2">
    <source>
        <dbReference type="ARBA" id="ARBA00022598"/>
    </source>
</evidence>
<dbReference type="InterPro" id="IPR025110">
    <property type="entry name" value="AMP-bd_C"/>
</dbReference>
<dbReference type="Pfam" id="PF00501">
    <property type="entry name" value="AMP-binding"/>
    <property type="match status" value="1"/>
</dbReference>
<dbReference type="PANTHER" id="PTHR24096:SF149">
    <property type="entry name" value="AMP-BINDING DOMAIN-CONTAINING PROTEIN-RELATED"/>
    <property type="match status" value="1"/>
</dbReference>
<organism evidence="5">
    <name type="scientific">Lichtheimia ramosa</name>
    <dbReference type="NCBI Taxonomy" id="688394"/>
    <lineage>
        <taxon>Eukaryota</taxon>
        <taxon>Fungi</taxon>
        <taxon>Fungi incertae sedis</taxon>
        <taxon>Mucoromycota</taxon>
        <taxon>Mucoromycotina</taxon>
        <taxon>Mucoromycetes</taxon>
        <taxon>Mucorales</taxon>
        <taxon>Lichtheimiaceae</taxon>
        <taxon>Lichtheimia</taxon>
    </lineage>
</organism>
<dbReference type="Gene3D" id="3.40.50.12780">
    <property type="entry name" value="N-terminal domain of ligase-like"/>
    <property type="match status" value="2"/>
</dbReference>
<evidence type="ECO:0000259" key="4">
    <source>
        <dbReference type="Pfam" id="PF13193"/>
    </source>
</evidence>
<dbReference type="OrthoDB" id="288590at2759"/>
<dbReference type="Gene3D" id="3.30.300.30">
    <property type="match status" value="1"/>
</dbReference>
<dbReference type="InterPro" id="IPR045851">
    <property type="entry name" value="AMP-bd_C_sf"/>
</dbReference>